<dbReference type="Gene3D" id="1.10.418.20">
    <property type="match status" value="1"/>
</dbReference>
<comment type="similarity">
    <text evidence="1">Belongs to the peptidase C48 family.</text>
</comment>
<name>A0A835RD28_VANPL</name>
<keyword evidence="3" id="KW-0378">Hydrolase</keyword>
<evidence type="ECO:0000313" key="7">
    <source>
        <dbReference type="Proteomes" id="UP000636800"/>
    </source>
</evidence>
<dbReference type="AlphaFoldDB" id="A0A835RD28"/>
<keyword evidence="4" id="KW-0788">Thiol protease</keyword>
<dbReference type="Proteomes" id="UP000636800">
    <property type="component" value="Unassembled WGS sequence"/>
</dbReference>
<organism evidence="6 7">
    <name type="scientific">Vanilla planifolia</name>
    <name type="common">Vanilla</name>
    <dbReference type="NCBI Taxonomy" id="51239"/>
    <lineage>
        <taxon>Eukaryota</taxon>
        <taxon>Viridiplantae</taxon>
        <taxon>Streptophyta</taxon>
        <taxon>Embryophyta</taxon>
        <taxon>Tracheophyta</taxon>
        <taxon>Spermatophyta</taxon>
        <taxon>Magnoliopsida</taxon>
        <taxon>Liliopsida</taxon>
        <taxon>Asparagales</taxon>
        <taxon>Orchidaceae</taxon>
        <taxon>Vanilloideae</taxon>
        <taxon>Vanilleae</taxon>
        <taxon>Vanilla</taxon>
    </lineage>
</organism>
<protein>
    <recommendedName>
        <fullName evidence="5">Ubiquitin-like protease family profile domain-containing protein</fullName>
    </recommendedName>
</protein>
<evidence type="ECO:0000256" key="1">
    <source>
        <dbReference type="ARBA" id="ARBA00005234"/>
    </source>
</evidence>
<evidence type="ECO:0000313" key="6">
    <source>
        <dbReference type="EMBL" id="KAG0484218.1"/>
    </source>
</evidence>
<comment type="caution">
    <text evidence="6">The sequence shown here is derived from an EMBL/GenBank/DDBJ whole genome shotgun (WGS) entry which is preliminary data.</text>
</comment>
<dbReference type="PANTHER" id="PTHR46915:SF2">
    <property type="entry name" value="UBIQUITIN-LIKE PROTEASE 4"/>
    <property type="match status" value="1"/>
</dbReference>
<dbReference type="PANTHER" id="PTHR46915">
    <property type="entry name" value="UBIQUITIN-LIKE PROTEASE 4-RELATED"/>
    <property type="match status" value="1"/>
</dbReference>
<evidence type="ECO:0000259" key="5">
    <source>
        <dbReference type="PROSITE" id="PS50600"/>
    </source>
</evidence>
<evidence type="ECO:0000256" key="3">
    <source>
        <dbReference type="ARBA" id="ARBA00022801"/>
    </source>
</evidence>
<dbReference type="InterPro" id="IPR038765">
    <property type="entry name" value="Papain-like_cys_pep_sf"/>
</dbReference>
<evidence type="ECO:0000256" key="4">
    <source>
        <dbReference type="ARBA" id="ARBA00022807"/>
    </source>
</evidence>
<dbReference type="PROSITE" id="PS50600">
    <property type="entry name" value="ULP_PROTEASE"/>
    <property type="match status" value="1"/>
</dbReference>
<proteinExistence type="inferred from homology"/>
<dbReference type="GO" id="GO:0016926">
    <property type="term" value="P:protein desumoylation"/>
    <property type="evidence" value="ECO:0007669"/>
    <property type="project" value="UniProtKB-ARBA"/>
</dbReference>
<feature type="domain" description="Ubiquitin-like protease family profile" evidence="5">
    <location>
        <begin position="48"/>
        <end position="238"/>
    </location>
</feature>
<dbReference type="EMBL" id="JADCNL010000004">
    <property type="protein sequence ID" value="KAG0484218.1"/>
    <property type="molecule type" value="Genomic_DNA"/>
</dbReference>
<evidence type="ECO:0000256" key="2">
    <source>
        <dbReference type="ARBA" id="ARBA00022670"/>
    </source>
</evidence>
<sequence>MGGQKRFRMLFFFFDEEDAQIKETAIDTSDDWGKAKLYYPSRDDPESVELSYCDIKCLEPQQYLSSPIMNFYILYLQRPLSSANKIRGEYYFFNTYFYGKLEEALLKKGDRFSRFQKLRRWWKGVNIFEKAYIFVPIHRDLHWSLAIVSIPPKEDDSCPIILHLDSLSLHNSKQILDVIHCYLTEEWKFMKIASSNIPISDKIWDEVPLKIDKKEIKVPQQKNEYDCGIFVLYFMERFIEGAPERLKRKDLSMFGSQWFQPEDASALRKRIKDLLLKEFESARLEFGREECRESPSSSSESVD</sequence>
<keyword evidence="7" id="KW-1185">Reference proteome</keyword>
<dbReference type="InterPro" id="IPR003653">
    <property type="entry name" value="Peptidase_C48_C"/>
</dbReference>
<accession>A0A835RD28</accession>
<dbReference type="Gene3D" id="3.30.310.130">
    <property type="entry name" value="Ubiquitin-related"/>
    <property type="match status" value="1"/>
</dbReference>
<keyword evidence="2" id="KW-0645">Protease</keyword>
<dbReference type="GO" id="GO:0008234">
    <property type="term" value="F:cysteine-type peptidase activity"/>
    <property type="evidence" value="ECO:0007669"/>
    <property type="project" value="UniProtKB-KW"/>
</dbReference>
<reference evidence="6 7" key="1">
    <citation type="journal article" date="2020" name="Nat. Food">
        <title>A phased Vanilla planifolia genome enables genetic improvement of flavour and production.</title>
        <authorList>
            <person name="Hasing T."/>
            <person name="Tang H."/>
            <person name="Brym M."/>
            <person name="Khazi F."/>
            <person name="Huang T."/>
            <person name="Chambers A.H."/>
        </authorList>
    </citation>
    <scope>NUCLEOTIDE SEQUENCE [LARGE SCALE GENOMIC DNA]</scope>
    <source>
        <tissue evidence="6">Leaf</tissue>
    </source>
</reference>
<dbReference type="Pfam" id="PF02902">
    <property type="entry name" value="Peptidase_C48"/>
    <property type="match status" value="1"/>
</dbReference>
<gene>
    <name evidence="6" type="ORF">HPP92_008297</name>
</gene>
<dbReference type="OrthoDB" id="266718at2759"/>
<dbReference type="GO" id="GO:0006508">
    <property type="term" value="P:proteolysis"/>
    <property type="evidence" value="ECO:0007669"/>
    <property type="project" value="UniProtKB-KW"/>
</dbReference>
<dbReference type="SUPFAM" id="SSF54001">
    <property type="entry name" value="Cysteine proteinases"/>
    <property type="match status" value="1"/>
</dbReference>